<organism evidence="1 2">
    <name type="scientific">Thalassoglobus neptunius</name>
    <dbReference type="NCBI Taxonomy" id="1938619"/>
    <lineage>
        <taxon>Bacteria</taxon>
        <taxon>Pseudomonadati</taxon>
        <taxon>Planctomycetota</taxon>
        <taxon>Planctomycetia</taxon>
        <taxon>Planctomycetales</taxon>
        <taxon>Planctomycetaceae</taxon>
        <taxon>Thalassoglobus</taxon>
    </lineage>
</organism>
<dbReference type="Proteomes" id="UP000317243">
    <property type="component" value="Unassembled WGS sequence"/>
</dbReference>
<reference evidence="1 2" key="1">
    <citation type="submission" date="2019-02" db="EMBL/GenBank/DDBJ databases">
        <title>Deep-cultivation of Planctomycetes and their phenomic and genomic characterization uncovers novel biology.</title>
        <authorList>
            <person name="Wiegand S."/>
            <person name="Jogler M."/>
            <person name="Boedeker C."/>
            <person name="Pinto D."/>
            <person name="Vollmers J."/>
            <person name="Rivas-Marin E."/>
            <person name="Kohn T."/>
            <person name="Peeters S.H."/>
            <person name="Heuer A."/>
            <person name="Rast P."/>
            <person name="Oberbeckmann S."/>
            <person name="Bunk B."/>
            <person name="Jeske O."/>
            <person name="Meyerdierks A."/>
            <person name="Storesund J.E."/>
            <person name="Kallscheuer N."/>
            <person name="Luecker S."/>
            <person name="Lage O.M."/>
            <person name="Pohl T."/>
            <person name="Merkel B.J."/>
            <person name="Hornburger P."/>
            <person name="Mueller R.-W."/>
            <person name="Bruemmer F."/>
            <person name="Labrenz M."/>
            <person name="Spormann A.M."/>
            <person name="Op Den Camp H."/>
            <person name="Overmann J."/>
            <person name="Amann R."/>
            <person name="Jetten M.S.M."/>
            <person name="Mascher T."/>
            <person name="Medema M.H."/>
            <person name="Devos D.P."/>
            <person name="Kaster A.-K."/>
            <person name="Ovreas L."/>
            <person name="Rohde M."/>
            <person name="Galperin M.Y."/>
            <person name="Jogler C."/>
        </authorList>
    </citation>
    <scope>NUCLEOTIDE SEQUENCE [LARGE SCALE GENOMIC DNA]</scope>
    <source>
        <strain evidence="1 2">KOR42</strain>
    </source>
</reference>
<dbReference type="Gene3D" id="3.90.70.10">
    <property type="entry name" value="Cysteine proteinases"/>
    <property type="match status" value="1"/>
</dbReference>
<dbReference type="SUPFAM" id="SSF54001">
    <property type="entry name" value="Cysteine proteinases"/>
    <property type="match status" value="1"/>
</dbReference>
<evidence type="ECO:0000313" key="2">
    <source>
        <dbReference type="Proteomes" id="UP000317243"/>
    </source>
</evidence>
<proteinExistence type="predicted"/>
<dbReference type="EMBL" id="SIHI01000001">
    <property type="protein sequence ID" value="TWT58902.1"/>
    <property type="molecule type" value="Genomic_DNA"/>
</dbReference>
<comment type="caution">
    <text evidence="1">The sequence shown here is derived from an EMBL/GenBank/DDBJ whole genome shotgun (WGS) entry which is preliminary data.</text>
</comment>
<protein>
    <submittedName>
        <fullName evidence="1">Uncharacterized protein</fullName>
    </submittedName>
</protein>
<gene>
    <name evidence="1" type="ORF">KOR42_22890</name>
</gene>
<dbReference type="RefSeq" id="WP_146509614.1">
    <property type="nucleotide sequence ID" value="NZ_SIHI01000001.1"/>
</dbReference>
<dbReference type="AlphaFoldDB" id="A0A5C5XAL1"/>
<evidence type="ECO:0000313" key="1">
    <source>
        <dbReference type="EMBL" id="TWT58902.1"/>
    </source>
</evidence>
<sequence length="262" mass="29338">MTWGDVEQSSVVTDGNWHRFVTGRRKTGYVERDWAQDPCGGTGYAAPFSMPLIPEDEWIDRIRERKANRSRLVDLMEMAKLKPYHQSSTPLCWANGTTFMAQIKQIIFDEQKKVLLSSGSVAALATGYRLRGGWGMEAIKVLHDFGAARQAIWPANSVDRRYDTKSSRDDRLNNQADQWWDLQPRNFGQLVTCLLSGLPVSVAYNWQRHLVCAIDAVEMQDGSVGILTANSGLARDRNGFTIYSGRHAVPDEAISLMAITAA</sequence>
<keyword evidence="2" id="KW-1185">Reference proteome</keyword>
<accession>A0A5C5XAL1</accession>
<name>A0A5C5XAL1_9PLAN</name>
<dbReference type="InterPro" id="IPR038765">
    <property type="entry name" value="Papain-like_cys_pep_sf"/>
</dbReference>